<dbReference type="Proteomes" id="UP000019376">
    <property type="component" value="Unassembled WGS sequence"/>
</dbReference>
<evidence type="ECO:0000259" key="2">
    <source>
        <dbReference type="PROSITE" id="PS50888"/>
    </source>
</evidence>
<feature type="region of interest" description="Disordered" evidence="1">
    <location>
        <begin position="274"/>
        <end position="420"/>
    </location>
</feature>
<gene>
    <name evidence="3" type="ORF">PDE_09129</name>
</gene>
<dbReference type="eggNOG" id="ENOG502S7T4">
    <property type="taxonomic scope" value="Eukaryota"/>
</dbReference>
<accession>S7ZTX3</accession>
<reference evidence="3 4" key="1">
    <citation type="journal article" date="2013" name="PLoS ONE">
        <title>Genomic and secretomic analyses reveal unique features of the lignocellulolytic enzyme system of Penicillium decumbens.</title>
        <authorList>
            <person name="Liu G."/>
            <person name="Zhang L."/>
            <person name="Wei X."/>
            <person name="Zou G."/>
            <person name="Qin Y."/>
            <person name="Ma L."/>
            <person name="Li J."/>
            <person name="Zheng H."/>
            <person name="Wang S."/>
            <person name="Wang C."/>
            <person name="Xun L."/>
            <person name="Zhao G.-P."/>
            <person name="Zhou Z."/>
            <person name="Qu Y."/>
        </authorList>
    </citation>
    <scope>NUCLEOTIDE SEQUENCE [LARGE SCALE GENOMIC DNA]</scope>
    <source>
        <strain evidence="4">114-2 / CGMCC 5302</strain>
    </source>
</reference>
<feature type="compositionally biased region" description="Low complexity" evidence="1">
    <location>
        <begin position="279"/>
        <end position="288"/>
    </location>
</feature>
<keyword evidence="4" id="KW-1185">Reference proteome</keyword>
<dbReference type="SMART" id="SM00353">
    <property type="entry name" value="HLH"/>
    <property type="match status" value="1"/>
</dbReference>
<feature type="compositionally biased region" description="Polar residues" evidence="1">
    <location>
        <begin position="481"/>
        <end position="503"/>
    </location>
</feature>
<dbReference type="InterPro" id="IPR036638">
    <property type="entry name" value="HLH_DNA-bd_sf"/>
</dbReference>
<dbReference type="STRING" id="933388.S7ZTX3"/>
<dbReference type="OrthoDB" id="5344169at2759"/>
<dbReference type="HOGENOM" id="CLU_015973_0_0_1"/>
<proteinExistence type="predicted"/>
<feature type="region of interest" description="Disordered" evidence="1">
    <location>
        <begin position="703"/>
        <end position="763"/>
    </location>
</feature>
<feature type="region of interest" description="Disordered" evidence="1">
    <location>
        <begin position="481"/>
        <end position="567"/>
    </location>
</feature>
<feature type="compositionally biased region" description="Low complexity" evidence="1">
    <location>
        <begin position="732"/>
        <end position="749"/>
    </location>
</feature>
<evidence type="ECO:0000313" key="4">
    <source>
        <dbReference type="Proteomes" id="UP000019376"/>
    </source>
</evidence>
<dbReference type="PROSITE" id="PS50888">
    <property type="entry name" value="BHLH"/>
    <property type="match status" value="1"/>
</dbReference>
<dbReference type="CDD" id="cd11392">
    <property type="entry name" value="bHLH_ScPHO4_like"/>
    <property type="match status" value="1"/>
</dbReference>
<name>S7ZTX3_PENO1</name>
<dbReference type="GO" id="GO:0046983">
    <property type="term" value="F:protein dimerization activity"/>
    <property type="evidence" value="ECO:0007669"/>
    <property type="project" value="InterPro"/>
</dbReference>
<feature type="compositionally biased region" description="Low complexity" evidence="1">
    <location>
        <begin position="298"/>
        <end position="308"/>
    </location>
</feature>
<evidence type="ECO:0000313" key="3">
    <source>
        <dbReference type="EMBL" id="EPS34165.1"/>
    </source>
</evidence>
<dbReference type="SUPFAM" id="SSF47459">
    <property type="entry name" value="HLH, helix-loop-helix DNA-binding domain"/>
    <property type="match status" value="1"/>
</dbReference>
<protein>
    <recommendedName>
        <fullName evidence="2">BHLH domain-containing protein</fullName>
    </recommendedName>
</protein>
<feature type="compositionally biased region" description="Polar residues" evidence="1">
    <location>
        <begin position="709"/>
        <end position="719"/>
    </location>
</feature>
<evidence type="ECO:0000256" key="1">
    <source>
        <dbReference type="SAM" id="MobiDB-lite"/>
    </source>
</evidence>
<feature type="domain" description="BHLH" evidence="2">
    <location>
        <begin position="609"/>
        <end position="686"/>
    </location>
</feature>
<sequence>MNHQPAMTWPEQIHQNPLITAPGDDEFSNFLEFNMQFTDLDGHGPSQHLQDQQHSIMPPTTTTTTTAATADQAMIADPRSHSQFTSPMEGLAMEFSGHSSLQSAMQQQSVSQQPGPISYSTPAMTPGFCAQDTSAHHQQSQMMSQSLDPQQQQSGHATQHYMQQNPQMIPPTPNSMELHGGAARYPQRVDDHADMYDRYARINEEQALYTPLVSPAMTPLESQFRLPEYTIPGEYFTPLTSPALEAQHPHSSTSGFPFHARQVSDVGFVPTTTEVNPLSGASAPSSPSILRKTRRRPSAASSRLAGRASKSRQSPHIRAQTAQSQRMRGKPLAPNSEELYGHMASEMSKPPNHDVRSLQESSNEGSGQDSVSPEPLPDSLMPPPAIPPPRKSPAILPQLQPQLQSQSQQQQQQQQKPLVGAAATPATLMRLQRSQHAQESSDQVMGQAQLEVPDEIMEDISLPEAAQARPKVARIDTAVRTTASPSISAHGTPSIEPRSNPTADRTPLSVAPSPRTLAMPSPSGPVPKRSDPSRASISGRKRPSVSSTHASPLLRPKISPSIQPLMRGSDGLSQDALYLASKSNYQHILDGTLPSGVSYPETLAENLSSKRTNHKLAEQGRRNRINNALKEIESLIPPEFIQMRQAKEAAMSGGIKPGEKDKEKPANQAISKASAVEMAIDYIKALKKTLEETSSKLVTAESKLAGVNQDDTPTSSSPALTVVDKTSPAGVTTETTTTTHTQTTTVTATANGTDSESTDTNSS</sequence>
<dbReference type="PhylomeDB" id="S7ZTX3"/>
<dbReference type="Gene3D" id="4.10.280.10">
    <property type="entry name" value="Helix-loop-helix DNA-binding domain"/>
    <property type="match status" value="1"/>
</dbReference>
<feature type="compositionally biased region" description="Polar residues" evidence="1">
    <location>
        <begin position="358"/>
        <end position="371"/>
    </location>
</feature>
<feature type="compositionally biased region" description="Pro residues" evidence="1">
    <location>
        <begin position="374"/>
        <end position="391"/>
    </location>
</feature>
<dbReference type="InterPro" id="IPR011598">
    <property type="entry name" value="bHLH_dom"/>
</dbReference>
<organism evidence="3 4">
    <name type="scientific">Penicillium oxalicum (strain 114-2 / CGMCC 5302)</name>
    <name type="common">Penicillium decumbens</name>
    <dbReference type="NCBI Taxonomy" id="933388"/>
    <lineage>
        <taxon>Eukaryota</taxon>
        <taxon>Fungi</taxon>
        <taxon>Dikarya</taxon>
        <taxon>Ascomycota</taxon>
        <taxon>Pezizomycotina</taxon>
        <taxon>Eurotiomycetes</taxon>
        <taxon>Eurotiomycetidae</taxon>
        <taxon>Eurotiales</taxon>
        <taxon>Aspergillaceae</taxon>
        <taxon>Penicillium</taxon>
    </lineage>
</organism>
<feature type="compositionally biased region" description="Low complexity" evidence="1">
    <location>
        <begin position="392"/>
        <end position="415"/>
    </location>
</feature>
<feature type="compositionally biased region" description="Polar residues" evidence="1">
    <location>
        <begin position="750"/>
        <end position="763"/>
    </location>
</feature>
<dbReference type="EMBL" id="KB644415">
    <property type="protein sequence ID" value="EPS34165.1"/>
    <property type="molecule type" value="Genomic_DNA"/>
</dbReference>
<dbReference type="AlphaFoldDB" id="S7ZTX3"/>
<dbReference type="Pfam" id="PF00010">
    <property type="entry name" value="HLH"/>
    <property type="match status" value="1"/>
</dbReference>